<evidence type="ECO:0000313" key="1">
    <source>
        <dbReference type="EMBL" id="KKW13317.1"/>
    </source>
</evidence>
<organism evidence="1 2">
    <name type="scientific">Candidatus Gottesmanbacteria bacterium GW2011_GWB1_49_7</name>
    <dbReference type="NCBI Taxonomy" id="1618448"/>
    <lineage>
        <taxon>Bacteria</taxon>
        <taxon>Candidatus Gottesmaniibacteriota</taxon>
    </lineage>
</organism>
<comment type="caution">
    <text evidence="1">The sequence shown here is derived from an EMBL/GenBank/DDBJ whole genome shotgun (WGS) entry which is preliminary data.</text>
</comment>
<evidence type="ECO:0000313" key="2">
    <source>
        <dbReference type="Proteomes" id="UP000034588"/>
    </source>
</evidence>
<accession>A0A0G1YEC9</accession>
<protein>
    <submittedName>
        <fullName evidence="1">Uncharacterized protein</fullName>
    </submittedName>
</protein>
<dbReference type="AlphaFoldDB" id="A0A0G1YEC9"/>
<sequence>MNSLSDRHLVEFMASLLDAVASKALRAYQQNRYQLAPEEATEYLLWWEEARPRMTALMERLHRIVERDEQAVAAAEMLEEIMGENPGVRTLLDRETDSGG</sequence>
<reference evidence="1 2" key="1">
    <citation type="journal article" date="2015" name="Nature">
        <title>rRNA introns, odd ribosomes, and small enigmatic genomes across a large radiation of phyla.</title>
        <authorList>
            <person name="Brown C.T."/>
            <person name="Hug L.A."/>
            <person name="Thomas B.C."/>
            <person name="Sharon I."/>
            <person name="Castelle C.J."/>
            <person name="Singh A."/>
            <person name="Wilkins M.J."/>
            <person name="Williams K.H."/>
            <person name="Banfield J.F."/>
        </authorList>
    </citation>
    <scope>NUCLEOTIDE SEQUENCE [LARGE SCALE GENOMIC DNA]</scope>
</reference>
<dbReference type="Proteomes" id="UP000034588">
    <property type="component" value="Unassembled WGS sequence"/>
</dbReference>
<name>A0A0G1YEC9_9BACT</name>
<gene>
    <name evidence="1" type="ORF">UY48_C0002G0008</name>
</gene>
<proteinExistence type="predicted"/>
<dbReference type="EMBL" id="LCQD01000002">
    <property type="protein sequence ID" value="KKW13317.1"/>
    <property type="molecule type" value="Genomic_DNA"/>
</dbReference>